<dbReference type="Proteomes" id="UP000037460">
    <property type="component" value="Unassembled WGS sequence"/>
</dbReference>
<dbReference type="AlphaFoldDB" id="A0A0M0LP20"/>
<comment type="caution">
    <text evidence="2">The sequence shown here is derived from an EMBL/GenBank/DDBJ whole genome shotgun (WGS) entry which is preliminary data.</text>
</comment>
<accession>A0A0M0LP20</accession>
<gene>
    <name evidence="2" type="ORF">Ctob_014212</name>
</gene>
<organism evidence="2 3">
    <name type="scientific">Chrysochromulina tobinii</name>
    <dbReference type="NCBI Taxonomy" id="1460289"/>
    <lineage>
        <taxon>Eukaryota</taxon>
        <taxon>Haptista</taxon>
        <taxon>Haptophyta</taxon>
        <taxon>Prymnesiophyceae</taxon>
        <taxon>Prymnesiales</taxon>
        <taxon>Chrysochromulinaceae</taxon>
        <taxon>Chrysochromulina</taxon>
    </lineage>
</organism>
<name>A0A0M0LP20_9EUKA</name>
<sequence length="232" mass="25516">MASTPVRRAPHSEELLVKAYTTQEYPPRAIPRNRGDSVTSSASRRGPPAQQKPSGRPARRGQVTVVGGGQHVACYCPQCLAAAGLSKLDGKRTPNWHQSSPYLEDLTKSLVISQPARRKVHLVPPRRAHAAASPYETSLPTRAAPKLRTQVQTELAERTLRRLLEMEAAAAAERCGVDLNTYTTLLELQHRDITPEDYDTLQLLDSANKPKTLSQSLLDAKFPVWTVPEAEA</sequence>
<keyword evidence="3" id="KW-1185">Reference proteome</keyword>
<dbReference type="EMBL" id="JWZX01000487">
    <property type="protein sequence ID" value="KOO52825.1"/>
    <property type="molecule type" value="Genomic_DNA"/>
</dbReference>
<evidence type="ECO:0000313" key="2">
    <source>
        <dbReference type="EMBL" id="KOO52825.1"/>
    </source>
</evidence>
<dbReference type="OrthoDB" id="8062037at2759"/>
<proteinExistence type="predicted"/>
<evidence type="ECO:0000256" key="1">
    <source>
        <dbReference type="SAM" id="MobiDB-lite"/>
    </source>
</evidence>
<feature type="region of interest" description="Disordered" evidence="1">
    <location>
        <begin position="1"/>
        <end position="62"/>
    </location>
</feature>
<evidence type="ECO:0000313" key="3">
    <source>
        <dbReference type="Proteomes" id="UP000037460"/>
    </source>
</evidence>
<protein>
    <submittedName>
        <fullName evidence="2">Uncharacterized protein</fullName>
    </submittedName>
</protein>
<reference evidence="3" key="1">
    <citation type="journal article" date="2015" name="PLoS Genet.">
        <title>Genome Sequence and Transcriptome Analyses of Chrysochromulina tobin: Metabolic Tools for Enhanced Algal Fitness in the Prominent Order Prymnesiales (Haptophyceae).</title>
        <authorList>
            <person name="Hovde B.T."/>
            <person name="Deodato C.R."/>
            <person name="Hunsperger H.M."/>
            <person name="Ryken S.A."/>
            <person name="Yost W."/>
            <person name="Jha R.K."/>
            <person name="Patterson J."/>
            <person name="Monnat R.J. Jr."/>
            <person name="Barlow S.B."/>
            <person name="Starkenburg S.R."/>
            <person name="Cattolico R.A."/>
        </authorList>
    </citation>
    <scope>NUCLEOTIDE SEQUENCE</scope>
    <source>
        <strain evidence="3">CCMP291</strain>
    </source>
</reference>